<evidence type="ECO:0000256" key="3">
    <source>
        <dbReference type="ARBA" id="ARBA00022741"/>
    </source>
</evidence>
<dbReference type="InterPro" id="IPR027417">
    <property type="entry name" value="P-loop_NTPase"/>
</dbReference>
<dbReference type="InterPro" id="IPR017871">
    <property type="entry name" value="ABC_transporter-like_CS"/>
</dbReference>
<dbReference type="Gene3D" id="3.40.50.300">
    <property type="entry name" value="P-loop containing nucleotide triphosphate hydrolases"/>
    <property type="match status" value="1"/>
</dbReference>
<reference evidence="8" key="1">
    <citation type="journal article" date="2019" name="Int. J. Syst. Evol. Microbiol.">
        <title>The Global Catalogue of Microorganisms (GCM) 10K type strain sequencing project: providing services to taxonomists for standard genome sequencing and annotation.</title>
        <authorList>
            <consortium name="The Broad Institute Genomics Platform"/>
            <consortium name="The Broad Institute Genome Sequencing Center for Infectious Disease"/>
            <person name="Wu L."/>
            <person name="Ma J."/>
        </authorList>
    </citation>
    <scope>NUCLEOTIDE SEQUENCE [LARGE SCALE GENOMIC DNA]</scope>
    <source>
        <strain evidence="8">CCUG 50213</strain>
    </source>
</reference>
<evidence type="ECO:0000259" key="6">
    <source>
        <dbReference type="PROSITE" id="PS50893"/>
    </source>
</evidence>
<evidence type="ECO:0000256" key="2">
    <source>
        <dbReference type="ARBA" id="ARBA00022448"/>
    </source>
</evidence>
<keyword evidence="5" id="KW-0029">Amino-acid transport</keyword>
<evidence type="ECO:0000313" key="7">
    <source>
        <dbReference type="EMBL" id="MFD1200490.1"/>
    </source>
</evidence>
<keyword evidence="8" id="KW-1185">Reference proteome</keyword>
<sequence length="235" mass="24969">MLRVNNLEVKYGEAQALRGVTLAIDRGQTVSLIGSNGAGKSTLVKALMGMQPVTSGSVEFEGNDITATQPTERPELGIALVPEGRRLFKDLTVQDNLLLGAHHPAARKRSGGDISFVFDLFPVLGARRRQLAGTMSGGEQQMVALGRALISRPSLLILDEPSLGLAPIVVDEVFETIKRVTAEGVTVLLAEQNMQQALSLSDYGYVLAEGTVVLEGTGGELLASEEVRRAYLGGV</sequence>
<dbReference type="InterPro" id="IPR003593">
    <property type="entry name" value="AAA+_ATPase"/>
</dbReference>
<dbReference type="PANTHER" id="PTHR43820">
    <property type="entry name" value="HIGH-AFFINITY BRANCHED-CHAIN AMINO ACID TRANSPORT ATP-BINDING PROTEIN LIVF"/>
    <property type="match status" value="1"/>
</dbReference>
<dbReference type="Pfam" id="PF00005">
    <property type="entry name" value="ABC_tran"/>
    <property type="match status" value="1"/>
</dbReference>
<evidence type="ECO:0000256" key="4">
    <source>
        <dbReference type="ARBA" id="ARBA00022840"/>
    </source>
</evidence>
<dbReference type="EMBL" id="JBHTLY010000001">
    <property type="protein sequence ID" value="MFD1200490.1"/>
    <property type="molecule type" value="Genomic_DNA"/>
</dbReference>
<evidence type="ECO:0000256" key="1">
    <source>
        <dbReference type="ARBA" id="ARBA00005417"/>
    </source>
</evidence>
<dbReference type="RefSeq" id="WP_343958731.1">
    <property type="nucleotide sequence ID" value="NZ_BAAAKZ010000003.1"/>
</dbReference>
<dbReference type="PROSITE" id="PS00211">
    <property type="entry name" value="ABC_TRANSPORTER_1"/>
    <property type="match status" value="1"/>
</dbReference>
<dbReference type="InterPro" id="IPR003439">
    <property type="entry name" value="ABC_transporter-like_ATP-bd"/>
</dbReference>
<dbReference type="GO" id="GO:0005524">
    <property type="term" value="F:ATP binding"/>
    <property type="evidence" value="ECO:0007669"/>
    <property type="project" value="UniProtKB-KW"/>
</dbReference>
<comment type="caution">
    <text evidence="7">The sequence shown here is derived from an EMBL/GenBank/DDBJ whole genome shotgun (WGS) entry which is preliminary data.</text>
</comment>
<dbReference type="Proteomes" id="UP001597181">
    <property type="component" value="Unassembled WGS sequence"/>
</dbReference>
<dbReference type="SUPFAM" id="SSF52540">
    <property type="entry name" value="P-loop containing nucleoside triphosphate hydrolases"/>
    <property type="match status" value="1"/>
</dbReference>
<proteinExistence type="inferred from homology"/>
<name>A0ABW3TIR4_9MICO</name>
<protein>
    <submittedName>
        <fullName evidence="7">ABC transporter ATP-binding protein</fullName>
    </submittedName>
</protein>
<gene>
    <name evidence="7" type="ORF">ACFQ3U_01095</name>
</gene>
<evidence type="ECO:0000256" key="5">
    <source>
        <dbReference type="ARBA" id="ARBA00022970"/>
    </source>
</evidence>
<comment type="similarity">
    <text evidence="1">Belongs to the ABC transporter superfamily.</text>
</comment>
<evidence type="ECO:0000313" key="8">
    <source>
        <dbReference type="Proteomes" id="UP001597181"/>
    </source>
</evidence>
<keyword evidence="2" id="KW-0813">Transport</keyword>
<organism evidence="7 8">
    <name type="scientific">Leucobacter albus</name>
    <dbReference type="NCBI Taxonomy" id="272210"/>
    <lineage>
        <taxon>Bacteria</taxon>
        <taxon>Bacillati</taxon>
        <taxon>Actinomycetota</taxon>
        <taxon>Actinomycetes</taxon>
        <taxon>Micrococcales</taxon>
        <taxon>Microbacteriaceae</taxon>
        <taxon>Leucobacter</taxon>
    </lineage>
</organism>
<feature type="domain" description="ABC transporter" evidence="6">
    <location>
        <begin position="2"/>
        <end position="234"/>
    </location>
</feature>
<keyword evidence="3" id="KW-0547">Nucleotide-binding</keyword>
<accession>A0ABW3TIR4</accession>
<keyword evidence="4 7" id="KW-0067">ATP-binding</keyword>
<dbReference type="PROSITE" id="PS50893">
    <property type="entry name" value="ABC_TRANSPORTER_2"/>
    <property type="match status" value="1"/>
</dbReference>
<dbReference type="InterPro" id="IPR052156">
    <property type="entry name" value="BCAA_Transport_ATP-bd_LivF"/>
</dbReference>
<dbReference type="PANTHER" id="PTHR43820:SF4">
    <property type="entry name" value="HIGH-AFFINITY BRANCHED-CHAIN AMINO ACID TRANSPORT ATP-BINDING PROTEIN LIVF"/>
    <property type="match status" value="1"/>
</dbReference>
<dbReference type="SMART" id="SM00382">
    <property type="entry name" value="AAA"/>
    <property type="match status" value="1"/>
</dbReference>
<dbReference type="CDD" id="cd03224">
    <property type="entry name" value="ABC_TM1139_LivF_branched"/>
    <property type="match status" value="1"/>
</dbReference>